<dbReference type="Pfam" id="PF00753">
    <property type="entry name" value="Lactamase_B"/>
    <property type="match status" value="1"/>
</dbReference>
<evidence type="ECO:0000256" key="5">
    <source>
        <dbReference type="ARBA" id="ARBA00023136"/>
    </source>
</evidence>
<dbReference type="OrthoDB" id="9761531at2"/>
<feature type="transmembrane region" description="Helical" evidence="6">
    <location>
        <begin position="219"/>
        <end position="242"/>
    </location>
</feature>
<dbReference type="eggNOG" id="COG0658">
    <property type="taxonomic scope" value="Bacteria"/>
</dbReference>
<dbReference type="GO" id="GO:0005886">
    <property type="term" value="C:plasma membrane"/>
    <property type="evidence" value="ECO:0007669"/>
    <property type="project" value="UniProtKB-SubCell"/>
</dbReference>
<feature type="transmembrane region" description="Helical" evidence="6">
    <location>
        <begin position="41"/>
        <end position="62"/>
    </location>
</feature>
<dbReference type="EMBL" id="CP000302">
    <property type="protein sequence ID" value="ABE55481.1"/>
    <property type="molecule type" value="Genomic_DNA"/>
</dbReference>
<organism evidence="8 9">
    <name type="scientific">Shewanella denitrificans (strain OS217 / ATCC BAA-1090 / DSM 15013)</name>
    <dbReference type="NCBI Taxonomy" id="318161"/>
    <lineage>
        <taxon>Bacteria</taxon>
        <taxon>Pseudomonadati</taxon>
        <taxon>Pseudomonadota</taxon>
        <taxon>Gammaproteobacteria</taxon>
        <taxon>Alteromonadales</taxon>
        <taxon>Shewanellaceae</taxon>
        <taxon>Shewanella</taxon>
    </lineage>
</organism>
<feature type="domain" description="Metallo-beta-lactamase" evidence="7">
    <location>
        <begin position="627"/>
        <end position="806"/>
    </location>
</feature>
<dbReference type="InterPro" id="IPR004477">
    <property type="entry name" value="ComEC_N"/>
</dbReference>
<dbReference type="CDD" id="cd07731">
    <property type="entry name" value="ComA-like_MBL-fold"/>
    <property type="match status" value="1"/>
</dbReference>
<keyword evidence="3 6" id="KW-0812">Transmembrane</keyword>
<dbReference type="NCBIfam" id="TIGR00360">
    <property type="entry name" value="ComEC_N-term"/>
    <property type="match status" value="1"/>
</dbReference>
<dbReference type="RefSeq" id="WP_011496634.1">
    <property type="nucleotide sequence ID" value="NC_007954.1"/>
</dbReference>
<dbReference type="eggNOG" id="COG2333">
    <property type="taxonomic scope" value="Bacteria"/>
</dbReference>
<keyword evidence="9" id="KW-1185">Reference proteome</keyword>
<keyword evidence="2" id="KW-1003">Cell membrane</keyword>
<protein>
    <submittedName>
        <fullName evidence="8">DNA internalization-related competence protein ComEC/Rec2</fullName>
    </submittedName>
</protein>
<dbReference type="InterPro" id="IPR001279">
    <property type="entry name" value="Metallo-B-lactamas"/>
</dbReference>
<dbReference type="HOGENOM" id="CLU_010363_3_0_6"/>
<evidence type="ECO:0000256" key="2">
    <source>
        <dbReference type="ARBA" id="ARBA00022475"/>
    </source>
</evidence>
<reference evidence="8 9" key="1">
    <citation type="submission" date="2006-03" db="EMBL/GenBank/DDBJ databases">
        <title>Complete sequence of Shewanella denitrificans OS217.</title>
        <authorList>
            <consortium name="US DOE Joint Genome Institute"/>
            <person name="Copeland A."/>
            <person name="Lucas S."/>
            <person name="Lapidus A."/>
            <person name="Barry K."/>
            <person name="Detter J.C."/>
            <person name="Glavina del Rio T."/>
            <person name="Hammon N."/>
            <person name="Israni S."/>
            <person name="Dalin E."/>
            <person name="Tice H."/>
            <person name="Pitluck S."/>
            <person name="Brettin T."/>
            <person name="Bruce D."/>
            <person name="Han C."/>
            <person name="Tapia R."/>
            <person name="Gilna P."/>
            <person name="Kiss H."/>
            <person name="Schmutz J."/>
            <person name="Larimer F."/>
            <person name="Land M."/>
            <person name="Hauser L."/>
            <person name="Kyrpides N."/>
            <person name="Lykidis A."/>
            <person name="Richardson P."/>
        </authorList>
    </citation>
    <scope>NUCLEOTIDE SEQUENCE [LARGE SCALE GENOMIC DNA]</scope>
    <source>
        <strain evidence="9">OS217 / ATCC BAA-1090 / DSM 15013</strain>
    </source>
</reference>
<feature type="transmembrane region" description="Helical" evidence="6">
    <location>
        <begin position="281"/>
        <end position="298"/>
    </location>
</feature>
<evidence type="ECO:0000256" key="1">
    <source>
        <dbReference type="ARBA" id="ARBA00004651"/>
    </source>
</evidence>
<dbReference type="InterPro" id="IPR052159">
    <property type="entry name" value="Competence_DNA_uptake"/>
</dbReference>
<dbReference type="PANTHER" id="PTHR30619:SF1">
    <property type="entry name" value="RECOMBINATION PROTEIN 2"/>
    <property type="match status" value="1"/>
</dbReference>
<evidence type="ECO:0000259" key="7">
    <source>
        <dbReference type="SMART" id="SM00849"/>
    </source>
</evidence>
<feature type="transmembrane region" description="Helical" evidence="6">
    <location>
        <begin position="254"/>
        <end position="274"/>
    </location>
</feature>
<dbReference type="Pfam" id="PF03772">
    <property type="entry name" value="Competence"/>
    <property type="match status" value="1"/>
</dbReference>
<dbReference type="SUPFAM" id="SSF56281">
    <property type="entry name" value="Metallo-hydrolase/oxidoreductase"/>
    <property type="match status" value="1"/>
</dbReference>
<feature type="transmembrane region" description="Helical" evidence="6">
    <location>
        <begin position="580"/>
        <end position="599"/>
    </location>
</feature>
<keyword evidence="4 6" id="KW-1133">Transmembrane helix</keyword>
<dbReference type="Pfam" id="PF13567">
    <property type="entry name" value="DUF4131"/>
    <property type="match status" value="1"/>
</dbReference>
<feature type="transmembrane region" description="Helical" evidence="6">
    <location>
        <begin position="406"/>
        <end position="427"/>
    </location>
</feature>
<feature type="transmembrane region" description="Helical" evidence="6">
    <location>
        <begin position="554"/>
        <end position="574"/>
    </location>
</feature>
<evidence type="ECO:0000256" key="3">
    <source>
        <dbReference type="ARBA" id="ARBA00022692"/>
    </source>
</evidence>
<accession>Q12M45</accession>
<dbReference type="InterPro" id="IPR036866">
    <property type="entry name" value="RibonucZ/Hydroxyglut_hydro"/>
</dbReference>
<name>Q12M45_SHEDO</name>
<keyword evidence="5 6" id="KW-0472">Membrane</keyword>
<dbReference type="Gene3D" id="3.60.15.10">
    <property type="entry name" value="Ribonuclease Z/Hydroxyacylglutathione hydrolase-like"/>
    <property type="match status" value="1"/>
</dbReference>
<evidence type="ECO:0000256" key="4">
    <source>
        <dbReference type="ARBA" id="ARBA00022989"/>
    </source>
</evidence>
<dbReference type="Proteomes" id="UP000001982">
    <property type="component" value="Chromosome"/>
</dbReference>
<dbReference type="AlphaFoldDB" id="Q12M45"/>
<gene>
    <name evidence="8" type="ordered locus">Sden_2200</name>
</gene>
<proteinExistence type="predicted"/>
<dbReference type="SMART" id="SM00849">
    <property type="entry name" value="Lactamase_B"/>
    <property type="match status" value="1"/>
</dbReference>
<dbReference type="PANTHER" id="PTHR30619">
    <property type="entry name" value="DNA INTERNALIZATION/COMPETENCE PROTEIN COMEC/REC2"/>
    <property type="match status" value="1"/>
</dbReference>
<dbReference type="KEGG" id="sdn:Sden_2200"/>
<dbReference type="InterPro" id="IPR025405">
    <property type="entry name" value="DUF4131"/>
</dbReference>
<dbReference type="STRING" id="318161.Sden_2200"/>
<feature type="transmembrane region" description="Helical" evidence="6">
    <location>
        <begin position="433"/>
        <end position="452"/>
    </location>
</feature>
<sequence length="873" mass="97545">MNGYIYGFCACLLSSLLWPALFAPWTWPILIMVFVISRKTSGFFCGMLLGALWISYCFYSLFNQHEPAMTQHGEFTGQIVSLVHQERDWISFDVKVIDPQFRLFPRFYRLNWREPLPLALGQVWRFNAKMKGITSLLNEGGFNQQKYWLSQHLVARGKVTEASLLNKSQSLRQGLQERLSPILMSLDGGDILQALLLGDKKGITPARWQDLRRTGAGHLVAISGLHVSVVFAAVLLLSLRLLVLGYPCESLRNWVVAMGIALVVVLCYGYIAGFAIATQRAVLMLLLLVGLSLLRQFSSPWERLIWALCAVLLFDPFAPLSAGFWLSFCALSIILLSVTLDKVSGNAQEKSHDATKQTVIHQEPASAQWASFGIIVKRVPWREKLDLWGDSLKHFAASLWRIQWRLALGLGILQLLLFGTAALHSIWLNLLFVPWFSFIVIPLALLSLILWLVCYLGYWLMLTLLAYGAAAVIGLSRFIDHEAHFFQPDFLHSLSLSPLLSLDGFVNTQVISAFARELSLSLGPKLFYVAELSLTPFLWILDASKHLPWAEFSLATFTLAQVILALIGGVLLLYQRCRLWQIMTMSLCLPLLFTGLMALSSQLGFNRLQDEGVTETDWQLHVLDVGQGSAIVVQQGKYGLIYDTGAAYGLDFSYAKRVILPFLIARGISEPEYLVLSHDDNDHMGGAKVLMAAFPSMNVISDIARFADETCRQAPFSWRALTLELMSAATEPKDNNASCVIRIGNHHGRALLTGDIEALREFKLLQQGVPMAAEVLLAPHHGSNTSSTAAFLQAVSPYSVIFSAGFANQYGFPKPQVLARYQSQGIERYSTGELGQISVDFSPSSIRIRGYRTERAPFWYNQVFRFGSSQKPE</sequence>
<evidence type="ECO:0000313" key="8">
    <source>
        <dbReference type="EMBL" id="ABE55481.1"/>
    </source>
</evidence>
<evidence type="ECO:0000313" key="9">
    <source>
        <dbReference type="Proteomes" id="UP000001982"/>
    </source>
</evidence>
<comment type="subcellular location">
    <subcellularLocation>
        <location evidence="1">Cell membrane</location>
        <topology evidence="1">Multi-pass membrane protein</topology>
    </subcellularLocation>
</comment>
<dbReference type="InterPro" id="IPR035681">
    <property type="entry name" value="ComA-like_MBL"/>
</dbReference>
<feature type="transmembrane region" description="Helical" evidence="6">
    <location>
        <begin position="304"/>
        <end position="336"/>
    </location>
</feature>
<feature type="transmembrane region" description="Helical" evidence="6">
    <location>
        <begin position="459"/>
        <end position="479"/>
    </location>
</feature>
<evidence type="ECO:0000256" key="6">
    <source>
        <dbReference type="SAM" id="Phobius"/>
    </source>
</evidence>